<gene>
    <name evidence="15" type="primary">folK</name>
    <name evidence="15" type="ORF">ACFS1K_04660</name>
</gene>
<comment type="function">
    <text evidence="10">Catalyzes the transfer of pyrophosphate from adenosine triphosphate (ATP) to 6-hydroxymethyl-7,8-dihydropterin, an enzymatic step in folate biosynthesis pathway.</text>
</comment>
<evidence type="ECO:0000256" key="11">
    <source>
        <dbReference type="ARBA" id="ARBA00029766"/>
    </source>
</evidence>
<keyword evidence="8" id="KW-0067">ATP-binding</keyword>
<evidence type="ECO:0000256" key="8">
    <source>
        <dbReference type="ARBA" id="ARBA00022840"/>
    </source>
</evidence>
<feature type="domain" description="Deoxynucleoside kinase" evidence="14">
    <location>
        <begin position="181"/>
        <end position="374"/>
    </location>
</feature>
<evidence type="ECO:0000256" key="6">
    <source>
        <dbReference type="ARBA" id="ARBA00022741"/>
    </source>
</evidence>
<evidence type="ECO:0000259" key="13">
    <source>
        <dbReference type="Pfam" id="PF01288"/>
    </source>
</evidence>
<dbReference type="SUPFAM" id="SSF52540">
    <property type="entry name" value="P-loop containing nucleoside triphosphate hydrolases"/>
    <property type="match status" value="1"/>
</dbReference>
<feature type="domain" description="7,8-dihydro-6-hydroxymethylpterin-pyrophosphokinase" evidence="13">
    <location>
        <begin position="8"/>
        <end position="136"/>
    </location>
</feature>
<evidence type="ECO:0000256" key="4">
    <source>
        <dbReference type="ARBA" id="ARBA00016218"/>
    </source>
</evidence>
<evidence type="ECO:0000256" key="12">
    <source>
        <dbReference type="ARBA" id="ARBA00033413"/>
    </source>
</evidence>
<dbReference type="InterPro" id="IPR000550">
    <property type="entry name" value="Hppk"/>
</dbReference>
<dbReference type="InterPro" id="IPR027417">
    <property type="entry name" value="P-loop_NTPase"/>
</dbReference>
<evidence type="ECO:0000256" key="1">
    <source>
        <dbReference type="ARBA" id="ARBA00005051"/>
    </source>
</evidence>
<comment type="caution">
    <text evidence="15">The sequence shown here is derived from an EMBL/GenBank/DDBJ whole genome shotgun (WGS) entry which is preliminary data.</text>
</comment>
<dbReference type="SUPFAM" id="SSF55083">
    <property type="entry name" value="6-hydroxymethyl-7,8-dihydropterin pyrophosphokinase, HPPK"/>
    <property type="match status" value="1"/>
</dbReference>
<evidence type="ECO:0000256" key="2">
    <source>
        <dbReference type="ARBA" id="ARBA00005810"/>
    </source>
</evidence>
<evidence type="ECO:0000256" key="7">
    <source>
        <dbReference type="ARBA" id="ARBA00022777"/>
    </source>
</evidence>
<protein>
    <recommendedName>
        <fullName evidence="4">2-amino-4-hydroxy-6-hydroxymethyldihydropteridine pyrophosphokinase</fullName>
        <ecNumber evidence="3">2.7.6.3</ecNumber>
    </recommendedName>
    <alternativeName>
        <fullName evidence="11">6-hydroxymethyl-7,8-dihydropterin pyrophosphokinase</fullName>
    </alternativeName>
    <alternativeName>
        <fullName evidence="12">7,8-dihydro-6-hydroxymethylpterin-pyrophosphokinase</fullName>
    </alternativeName>
</protein>
<evidence type="ECO:0000256" key="5">
    <source>
        <dbReference type="ARBA" id="ARBA00022679"/>
    </source>
</evidence>
<dbReference type="GO" id="GO:0003848">
    <property type="term" value="F:2-amino-4-hydroxy-6-hydroxymethyldihydropteridine diphosphokinase activity"/>
    <property type="evidence" value="ECO:0007669"/>
    <property type="project" value="UniProtKB-EC"/>
</dbReference>
<dbReference type="Pfam" id="PF01288">
    <property type="entry name" value="HPPK"/>
    <property type="match status" value="1"/>
</dbReference>
<dbReference type="InterPro" id="IPR031314">
    <property type="entry name" value="DNK_dom"/>
</dbReference>
<evidence type="ECO:0000313" key="16">
    <source>
        <dbReference type="Proteomes" id="UP001597532"/>
    </source>
</evidence>
<name>A0ABW5VBI2_9FLAO</name>
<dbReference type="RefSeq" id="WP_251809100.1">
    <property type="nucleotide sequence ID" value="NZ_CP166679.1"/>
</dbReference>
<dbReference type="InterPro" id="IPR035907">
    <property type="entry name" value="Hppk_sf"/>
</dbReference>
<evidence type="ECO:0000313" key="15">
    <source>
        <dbReference type="EMBL" id="MFD2789047.1"/>
    </source>
</evidence>
<keyword evidence="7" id="KW-0418">Kinase</keyword>
<keyword evidence="6" id="KW-0547">Nucleotide-binding</keyword>
<proteinExistence type="inferred from homology"/>
<dbReference type="Proteomes" id="UP001597532">
    <property type="component" value="Unassembled WGS sequence"/>
</dbReference>
<dbReference type="NCBIfam" id="TIGR01498">
    <property type="entry name" value="folK"/>
    <property type="match status" value="1"/>
</dbReference>
<comment type="pathway">
    <text evidence="1">Cofactor biosynthesis; tetrahydrofolate biosynthesis; 2-amino-4-hydroxy-6-hydroxymethyl-7,8-dihydropteridine diphosphate from 7,8-dihydroneopterin triphosphate: step 4/4.</text>
</comment>
<evidence type="ECO:0000259" key="14">
    <source>
        <dbReference type="Pfam" id="PF01712"/>
    </source>
</evidence>
<dbReference type="EMBL" id="JBHUOK010000008">
    <property type="protein sequence ID" value="MFD2789047.1"/>
    <property type="molecule type" value="Genomic_DNA"/>
</dbReference>
<reference evidence="16" key="1">
    <citation type="journal article" date="2019" name="Int. J. Syst. Evol. Microbiol.">
        <title>The Global Catalogue of Microorganisms (GCM) 10K type strain sequencing project: providing services to taxonomists for standard genome sequencing and annotation.</title>
        <authorList>
            <consortium name="The Broad Institute Genomics Platform"/>
            <consortium name="The Broad Institute Genome Sequencing Center for Infectious Disease"/>
            <person name="Wu L."/>
            <person name="Ma J."/>
        </authorList>
    </citation>
    <scope>NUCLEOTIDE SEQUENCE [LARGE SCALE GENOMIC DNA]</scope>
    <source>
        <strain evidence="16">KCTC 52924</strain>
    </source>
</reference>
<dbReference type="CDD" id="cd01673">
    <property type="entry name" value="dNK"/>
    <property type="match status" value="1"/>
</dbReference>
<comment type="similarity">
    <text evidence="2">Belongs to the HPPK family.</text>
</comment>
<dbReference type="Gene3D" id="3.30.70.560">
    <property type="entry name" value="7,8-Dihydro-6-hydroxymethylpterin-pyrophosphokinase HPPK"/>
    <property type="match status" value="1"/>
</dbReference>
<keyword evidence="5 15" id="KW-0808">Transferase</keyword>
<keyword evidence="16" id="KW-1185">Reference proteome</keyword>
<sequence length="381" mass="44889">MNQTKTTYLSLGSNLGDRLNHLQEGIFQINARIGTVTKTSHLYETPAWGFEGEPFYNACISVETHLSPSDLLEELLKIEILLGRERKQSSGYASRTLDLDIIYYDREILKTDRLEIPHPNLFKRKFVLRPLADIAPQYYHPILDKDSRNLLQECQDKSEILRTSHKLFTNRTQLFSQLHFISIEGNIGAGKTTLATMIGQDYNAKLVLERFADNPFLPKFYEDQARFAFPLEMSFLADRYQQFMDDTSQYDLFKNFMISDYDIHKSLIFAKVTLQEEEFKLYRKLFTMMYKEAQRPRMFVYLYQNTERLLQNIKQRGRSYEQNIEPSYLEKINKGYLDYIKSFPEQNNLLIDISEMDFIENTADYEQILSKIQTYAVKLAL</sequence>
<dbReference type="PANTHER" id="PTHR43071">
    <property type="entry name" value="2-AMINO-4-HYDROXY-6-HYDROXYMETHYLDIHYDROPTERIDINE PYROPHOSPHOKINASE"/>
    <property type="match status" value="1"/>
</dbReference>
<dbReference type="CDD" id="cd00483">
    <property type="entry name" value="HPPK"/>
    <property type="match status" value="1"/>
</dbReference>
<accession>A0ABW5VBI2</accession>
<evidence type="ECO:0000256" key="9">
    <source>
        <dbReference type="ARBA" id="ARBA00022909"/>
    </source>
</evidence>
<dbReference type="Pfam" id="PF01712">
    <property type="entry name" value="dNK"/>
    <property type="match status" value="1"/>
</dbReference>
<dbReference type="PANTHER" id="PTHR43071:SF1">
    <property type="entry name" value="2-AMINO-4-HYDROXY-6-HYDROXYMETHYLDIHYDROPTERIDINE PYROPHOSPHOKINASE"/>
    <property type="match status" value="1"/>
</dbReference>
<organism evidence="15 16">
    <name type="scientific">Arenibacter antarcticus</name>
    <dbReference type="NCBI Taxonomy" id="2040469"/>
    <lineage>
        <taxon>Bacteria</taxon>
        <taxon>Pseudomonadati</taxon>
        <taxon>Bacteroidota</taxon>
        <taxon>Flavobacteriia</taxon>
        <taxon>Flavobacteriales</taxon>
        <taxon>Flavobacteriaceae</taxon>
        <taxon>Arenibacter</taxon>
    </lineage>
</organism>
<evidence type="ECO:0000256" key="10">
    <source>
        <dbReference type="ARBA" id="ARBA00029409"/>
    </source>
</evidence>
<evidence type="ECO:0000256" key="3">
    <source>
        <dbReference type="ARBA" id="ARBA00013253"/>
    </source>
</evidence>
<keyword evidence="9" id="KW-0289">Folate biosynthesis</keyword>
<dbReference type="EC" id="2.7.6.3" evidence="3"/>
<dbReference type="Gene3D" id="3.40.50.300">
    <property type="entry name" value="P-loop containing nucleotide triphosphate hydrolases"/>
    <property type="match status" value="1"/>
</dbReference>